<dbReference type="Proteomes" id="UP000678276">
    <property type="component" value="Unassembled WGS sequence"/>
</dbReference>
<dbReference type="PANTHER" id="PTHR10093">
    <property type="entry name" value="IRON-SULFUR CLUSTER ASSEMBLY ENZYME NIFU HOMOLOG"/>
    <property type="match status" value="1"/>
</dbReference>
<accession>A0ABS4BE28</accession>
<dbReference type="SUPFAM" id="SSF82649">
    <property type="entry name" value="SufE/NifU"/>
    <property type="match status" value="1"/>
</dbReference>
<gene>
    <name evidence="2" type="ORF">J6595_05390</name>
</gene>
<comment type="caution">
    <text evidence="2">The sequence shown here is derived from an EMBL/GenBank/DDBJ whole genome shotgun (WGS) entry which is preliminary data.</text>
</comment>
<evidence type="ECO:0000259" key="1">
    <source>
        <dbReference type="Pfam" id="PF01592"/>
    </source>
</evidence>
<sequence>MIDDVYNEKILGFAGNIPRIGRLAEPDASATAHSRLCGSTVTVDLKVEDGKVADFAHEVKACALGQASSSVMASHIVGSTTEELRAIRETMRAMLKENGEPPAGRFEDLKYLEPVRDHKARHASTMLTFDAVVEALDKIEAERRGEAA</sequence>
<reference evidence="2 3" key="1">
    <citation type="submission" date="2021-04" db="EMBL/GenBank/DDBJ databases">
        <title>Whole genome sequence of Jiella sp. KSK16Y-1.</title>
        <authorList>
            <person name="Tuo L."/>
        </authorList>
    </citation>
    <scope>NUCLEOTIDE SEQUENCE [LARGE SCALE GENOMIC DNA]</scope>
    <source>
        <strain evidence="2 3">KSK16Y-1</strain>
    </source>
</reference>
<keyword evidence="3" id="KW-1185">Reference proteome</keyword>
<dbReference type="EMBL" id="JAGJCF010000003">
    <property type="protein sequence ID" value="MBP0615010.1"/>
    <property type="molecule type" value="Genomic_DNA"/>
</dbReference>
<dbReference type="Gene3D" id="3.90.1010.10">
    <property type="match status" value="1"/>
</dbReference>
<organism evidence="2 3">
    <name type="scientific">Jiella mangrovi</name>
    <dbReference type="NCBI Taxonomy" id="2821407"/>
    <lineage>
        <taxon>Bacteria</taxon>
        <taxon>Pseudomonadati</taxon>
        <taxon>Pseudomonadota</taxon>
        <taxon>Alphaproteobacteria</taxon>
        <taxon>Hyphomicrobiales</taxon>
        <taxon>Aurantimonadaceae</taxon>
        <taxon>Jiella</taxon>
    </lineage>
</organism>
<dbReference type="RefSeq" id="WP_209593814.1">
    <property type="nucleotide sequence ID" value="NZ_JAGJCF010000003.1"/>
</dbReference>
<feature type="domain" description="NIF system FeS cluster assembly NifU N-terminal" evidence="1">
    <location>
        <begin position="6"/>
        <end position="90"/>
    </location>
</feature>
<proteinExistence type="predicted"/>
<evidence type="ECO:0000313" key="2">
    <source>
        <dbReference type="EMBL" id="MBP0615010.1"/>
    </source>
</evidence>
<dbReference type="InterPro" id="IPR002871">
    <property type="entry name" value="NIF_FeS_clus_asmbl_NifU_N"/>
</dbReference>
<dbReference type="CDD" id="cd06664">
    <property type="entry name" value="IscU_like"/>
    <property type="match status" value="1"/>
</dbReference>
<protein>
    <submittedName>
        <fullName evidence="2">Iron-sulfur cluster assembly scaffold protein</fullName>
    </submittedName>
</protein>
<name>A0ABS4BE28_9HYPH</name>
<evidence type="ECO:0000313" key="3">
    <source>
        <dbReference type="Proteomes" id="UP000678276"/>
    </source>
</evidence>
<dbReference type="Pfam" id="PF01592">
    <property type="entry name" value="NifU_N"/>
    <property type="match status" value="1"/>
</dbReference>